<dbReference type="AlphaFoldDB" id="E1RET5"/>
<proteinExistence type="predicted"/>
<dbReference type="GeneID" id="25394993"/>
<name>E1RET5_METP4</name>
<evidence type="ECO:0008006" key="3">
    <source>
        <dbReference type="Google" id="ProtNLM"/>
    </source>
</evidence>
<keyword evidence="2" id="KW-1185">Reference proteome</keyword>
<dbReference type="RefSeq" id="WP_013329283.1">
    <property type="nucleotide sequence ID" value="NC_014507.1"/>
</dbReference>
<dbReference type="Pfam" id="PF12098">
    <property type="entry name" value="DUF3574"/>
    <property type="match status" value="1"/>
</dbReference>
<organism evidence="1 2">
    <name type="scientific">Methanolacinia petrolearia (strain DSM 11571 / OCM 486 / SEBR 4847)</name>
    <name type="common">Methanoplanus petrolearius</name>
    <dbReference type="NCBI Taxonomy" id="679926"/>
    <lineage>
        <taxon>Archaea</taxon>
        <taxon>Methanobacteriati</taxon>
        <taxon>Methanobacteriota</taxon>
        <taxon>Stenosarchaea group</taxon>
        <taxon>Methanomicrobia</taxon>
        <taxon>Methanomicrobiales</taxon>
        <taxon>Methanomicrobiaceae</taxon>
        <taxon>Methanolacinia</taxon>
    </lineage>
</organism>
<dbReference type="Proteomes" id="UP000006565">
    <property type="component" value="Chromosome"/>
</dbReference>
<dbReference type="InterPro" id="IPR021957">
    <property type="entry name" value="DUF3574"/>
</dbReference>
<dbReference type="HOGENOM" id="CLU_122289_0_0_2"/>
<gene>
    <name evidence="1" type="ordered locus">Mpet_1346</name>
</gene>
<accession>E1RET5</accession>
<dbReference type="PROSITE" id="PS51257">
    <property type="entry name" value="PROKAR_LIPOPROTEIN"/>
    <property type="match status" value="1"/>
</dbReference>
<sequence length="163" mass="18431" precursor="true">MSTYKTKSLYAVIFLLSYAVVLSCGCIAATEDVKTSTPEYAAGNNGLNFSPLYSDFEEKISYEIYFGLSRPDGTTITETDWDNFVNEEIVPRFPEGFTIVDSKGYWHDYSTNVTISENSKIVIIYGGFSEEDIQKIIDLKNIYKEEFEQDSVMLVVSSSFVSF</sequence>
<dbReference type="KEGG" id="mpi:Mpet_1346"/>
<evidence type="ECO:0000313" key="1">
    <source>
        <dbReference type="EMBL" id="ADN36106.1"/>
    </source>
</evidence>
<evidence type="ECO:0000313" key="2">
    <source>
        <dbReference type="Proteomes" id="UP000006565"/>
    </source>
</evidence>
<reference evidence="1 2" key="1">
    <citation type="journal article" date="2010" name="Stand. Genomic Sci.">
        <title>Complete genome sequence of Methanoplanus petrolearius type strain (SEBR 4847).</title>
        <authorList>
            <person name="Brambilla E."/>
            <person name="Djao O.D."/>
            <person name="Daligault H."/>
            <person name="Lapidus A."/>
            <person name="Lucas S."/>
            <person name="Hammon N."/>
            <person name="Nolan M."/>
            <person name="Tice H."/>
            <person name="Cheng J.F."/>
            <person name="Han C."/>
            <person name="Tapia R."/>
            <person name="Goodwin L."/>
            <person name="Pitluck S."/>
            <person name="Liolios K."/>
            <person name="Ivanova N."/>
            <person name="Mavromatis K."/>
            <person name="Mikhailova N."/>
            <person name="Pati A."/>
            <person name="Chen A."/>
            <person name="Palaniappan K."/>
            <person name="Land M."/>
            <person name="Hauser L."/>
            <person name="Chang Y.J."/>
            <person name="Jeffries C.D."/>
            <person name="Rohde M."/>
            <person name="Spring S."/>
            <person name="Sikorski J."/>
            <person name="Goker M."/>
            <person name="Woyke T."/>
            <person name="Bristow J."/>
            <person name="Eisen J.A."/>
            <person name="Markowitz V."/>
            <person name="Hugenholtz P."/>
            <person name="Kyrpides N.C."/>
            <person name="Klenk H.P."/>
        </authorList>
    </citation>
    <scope>NUCLEOTIDE SEQUENCE [LARGE SCALE GENOMIC DNA]</scope>
    <source>
        <strain evidence="2">DSM 11571 / OCM 486 / SEBR 4847</strain>
    </source>
</reference>
<protein>
    <recommendedName>
        <fullName evidence="3">DUF3574 domain-containing protein</fullName>
    </recommendedName>
</protein>
<dbReference type="EMBL" id="CP002117">
    <property type="protein sequence ID" value="ADN36106.1"/>
    <property type="molecule type" value="Genomic_DNA"/>
</dbReference>